<dbReference type="Proteomes" id="UP001565435">
    <property type="component" value="Unassembled WGS sequence"/>
</dbReference>
<keyword evidence="3" id="KW-1185">Reference proteome</keyword>
<feature type="region of interest" description="Disordered" evidence="1">
    <location>
        <begin position="1"/>
        <end position="29"/>
    </location>
</feature>
<sequence>MTIANKTLSRRRASQSQGDHEKWSHPMLSRPVVITQTRELSLAVTRNTPKAIKKVEK</sequence>
<protein>
    <submittedName>
        <fullName evidence="2">Uncharacterized protein</fullName>
    </submittedName>
</protein>
<reference evidence="2 3" key="1">
    <citation type="submission" date="2024-07" db="EMBL/GenBank/DDBJ databases">
        <title>Mealworm larvae gut microbial communities from Newark, Delaware, USA.</title>
        <authorList>
            <person name="Blenner M."/>
        </authorList>
    </citation>
    <scope>NUCLEOTIDE SEQUENCE [LARGE SCALE GENOMIC DNA]</scope>
    <source>
        <strain evidence="2 3">UD i117</strain>
    </source>
</reference>
<name>A0ABV4EPR2_BREEP</name>
<evidence type="ECO:0000313" key="3">
    <source>
        <dbReference type="Proteomes" id="UP001565435"/>
    </source>
</evidence>
<evidence type="ECO:0000256" key="1">
    <source>
        <dbReference type="SAM" id="MobiDB-lite"/>
    </source>
</evidence>
<comment type="caution">
    <text evidence="2">The sequence shown here is derived from an EMBL/GenBank/DDBJ whole genome shotgun (WGS) entry which is preliminary data.</text>
</comment>
<organism evidence="2 3">
    <name type="scientific">Brevibacterium epidermidis</name>
    <dbReference type="NCBI Taxonomy" id="1698"/>
    <lineage>
        <taxon>Bacteria</taxon>
        <taxon>Bacillati</taxon>
        <taxon>Actinomycetota</taxon>
        <taxon>Actinomycetes</taxon>
        <taxon>Micrococcales</taxon>
        <taxon>Brevibacteriaceae</taxon>
        <taxon>Brevibacterium</taxon>
    </lineage>
</organism>
<evidence type="ECO:0000313" key="2">
    <source>
        <dbReference type="EMBL" id="MEY9260323.1"/>
    </source>
</evidence>
<proteinExistence type="predicted"/>
<dbReference type="RefSeq" id="WP_370037139.1">
    <property type="nucleotide sequence ID" value="NZ_JBGBYS010000027.1"/>
</dbReference>
<gene>
    <name evidence="2" type="ORF">ABH903_003366</name>
</gene>
<dbReference type="EMBL" id="JBGBYS010000027">
    <property type="protein sequence ID" value="MEY9260323.1"/>
    <property type="molecule type" value="Genomic_DNA"/>
</dbReference>
<accession>A0ABV4EPR2</accession>